<keyword evidence="3" id="KW-1185">Reference proteome</keyword>
<dbReference type="Proteomes" id="UP000299102">
    <property type="component" value="Unassembled WGS sequence"/>
</dbReference>
<feature type="compositionally biased region" description="Basic and acidic residues" evidence="1">
    <location>
        <begin position="368"/>
        <end position="377"/>
    </location>
</feature>
<feature type="compositionally biased region" description="Basic and acidic residues" evidence="1">
    <location>
        <begin position="126"/>
        <end position="135"/>
    </location>
</feature>
<proteinExistence type="predicted"/>
<evidence type="ECO:0000256" key="1">
    <source>
        <dbReference type="SAM" id="MobiDB-lite"/>
    </source>
</evidence>
<name>A0A4C1Y5R5_EUMVA</name>
<organism evidence="2 3">
    <name type="scientific">Eumeta variegata</name>
    <name type="common">Bagworm moth</name>
    <name type="synonym">Eumeta japonica</name>
    <dbReference type="NCBI Taxonomy" id="151549"/>
    <lineage>
        <taxon>Eukaryota</taxon>
        <taxon>Metazoa</taxon>
        <taxon>Ecdysozoa</taxon>
        <taxon>Arthropoda</taxon>
        <taxon>Hexapoda</taxon>
        <taxon>Insecta</taxon>
        <taxon>Pterygota</taxon>
        <taxon>Neoptera</taxon>
        <taxon>Endopterygota</taxon>
        <taxon>Lepidoptera</taxon>
        <taxon>Glossata</taxon>
        <taxon>Ditrysia</taxon>
        <taxon>Tineoidea</taxon>
        <taxon>Psychidae</taxon>
        <taxon>Oiketicinae</taxon>
        <taxon>Eumeta</taxon>
    </lineage>
</organism>
<dbReference type="EMBL" id="BGZK01001088">
    <property type="protein sequence ID" value="GBP70840.1"/>
    <property type="molecule type" value="Genomic_DNA"/>
</dbReference>
<dbReference type="OrthoDB" id="8188991at2759"/>
<reference evidence="2 3" key="1">
    <citation type="journal article" date="2019" name="Commun. Biol.">
        <title>The bagworm genome reveals a unique fibroin gene that provides high tensile strength.</title>
        <authorList>
            <person name="Kono N."/>
            <person name="Nakamura H."/>
            <person name="Ohtoshi R."/>
            <person name="Tomita M."/>
            <person name="Numata K."/>
            <person name="Arakawa K."/>
        </authorList>
    </citation>
    <scope>NUCLEOTIDE SEQUENCE [LARGE SCALE GENOMIC DNA]</scope>
</reference>
<accession>A0A4C1Y5R5</accession>
<feature type="region of interest" description="Disordered" evidence="1">
    <location>
        <begin position="363"/>
        <end position="457"/>
    </location>
</feature>
<feature type="region of interest" description="Disordered" evidence="1">
    <location>
        <begin position="84"/>
        <end position="148"/>
    </location>
</feature>
<dbReference type="AlphaFoldDB" id="A0A4C1Y5R5"/>
<protein>
    <submittedName>
        <fullName evidence="2">Uncharacterized protein</fullName>
    </submittedName>
</protein>
<evidence type="ECO:0000313" key="3">
    <source>
        <dbReference type="Proteomes" id="UP000299102"/>
    </source>
</evidence>
<feature type="region of interest" description="Disordered" evidence="1">
    <location>
        <begin position="1"/>
        <end position="60"/>
    </location>
</feature>
<gene>
    <name evidence="2" type="ORF">EVAR_53504_1</name>
</gene>
<feature type="compositionally biased region" description="Basic and acidic residues" evidence="1">
    <location>
        <begin position="10"/>
        <end position="46"/>
    </location>
</feature>
<comment type="caution">
    <text evidence="2">The sequence shown here is derived from an EMBL/GenBank/DDBJ whole genome shotgun (WGS) entry which is preliminary data.</text>
</comment>
<sequence>MEVFENWLADLDKNKADKGKKSEQRSRARDKERAASDKVSGLRERTPSAGRRGSVAYPSKKLFSGRGRALVRLQCGFKPSSVFDFCPSPGSARRPPSNSDRSRFQFCTKPGQTQSSDKSDEEMPEVEEKKKKESPPPDTVPGLGFKDKETAEQSLQVLEGRDPDYQKLAVKGLIGRAKRVLTSCEESIIPACCGSISRCTAFHSLGISYPLSLSFAPSHRLSPSPGTRDDTKINNIKEAMAIFDRFLDDFETMHLSKQNSSYLPLGVVRRCLETAGERAVGTERQKAFIAAYARVKGEYKRLRTVEEKDGGQTWDIVRNKELKPLKEKYADVKLFDEKNEPTNEHLEMLLWAYSPDAARAKKYIPESSGRESDERKSRSSGGDESNERKRKSSGGDDTDERKRKSGGGEEADERKRKSSGGDEANERKRKSSSGDESGERKRKSSGGEEPSPKKPKE</sequence>
<evidence type="ECO:0000313" key="2">
    <source>
        <dbReference type="EMBL" id="GBP70840.1"/>
    </source>
</evidence>